<dbReference type="Proteomes" id="UP000275078">
    <property type="component" value="Unassembled WGS sequence"/>
</dbReference>
<feature type="domain" description="BTB" evidence="2">
    <location>
        <begin position="87"/>
        <end position="148"/>
    </location>
</feature>
<dbReference type="PROSITE" id="PS50097">
    <property type="entry name" value="BTB"/>
    <property type="match status" value="1"/>
</dbReference>
<evidence type="ECO:0000256" key="1">
    <source>
        <dbReference type="SAM" id="MobiDB-lite"/>
    </source>
</evidence>
<protein>
    <recommendedName>
        <fullName evidence="2">BTB domain-containing protein</fullName>
    </recommendedName>
</protein>
<dbReference type="SMART" id="SM00225">
    <property type="entry name" value="BTB"/>
    <property type="match status" value="1"/>
</dbReference>
<dbReference type="PANTHER" id="PTHR47843">
    <property type="entry name" value="BTB DOMAIN-CONTAINING PROTEIN-RELATED"/>
    <property type="match status" value="1"/>
</dbReference>
<evidence type="ECO:0000313" key="3">
    <source>
        <dbReference type="EMBL" id="RPA85900.1"/>
    </source>
</evidence>
<dbReference type="SUPFAM" id="SSF54695">
    <property type="entry name" value="POZ domain"/>
    <property type="match status" value="1"/>
</dbReference>
<dbReference type="Pfam" id="PF00651">
    <property type="entry name" value="BTB"/>
    <property type="match status" value="1"/>
</dbReference>
<gene>
    <name evidence="3" type="ORF">BJ508DRAFT_373111</name>
</gene>
<dbReference type="CDD" id="cd18186">
    <property type="entry name" value="BTB_POZ_ZBTB_KLHL-like"/>
    <property type="match status" value="1"/>
</dbReference>
<dbReference type="Gene3D" id="3.30.710.10">
    <property type="entry name" value="Potassium Channel Kv1.1, Chain A"/>
    <property type="match status" value="1"/>
</dbReference>
<dbReference type="OrthoDB" id="6359816at2759"/>
<sequence>MGISPASPKRRRLESPEDERQESPELTSDDPPSDCESTISTMTIPDDPLPADPVPLHPPSATFEVKPKQCMDVASSAQKLFLSDLYSDFEIVCGNSIFPAHKFVVCLQSEYFTCLFRSGLKEDRESKIKITDEKPRMIHRLLFFLYYGFYNSCLEDGSGSTQFCTQVNFTMYRLADKYGIPSLTLQAIWSQVDDLNCHNQDEEIRAEEIWSTRKAYRIFTRRNDPMRLLQMNHLAAQFARNGSYWKKVVENVQLREAREEDGQFAVDFMDFWEWNRRFLPAGKKVDGDRKERPRRWERNGQGGWDVFFEWGEPVCWEEANRKMYQPEYAIWASLRK</sequence>
<evidence type="ECO:0000313" key="4">
    <source>
        <dbReference type="Proteomes" id="UP000275078"/>
    </source>
</evidence>
<accession>A0A3N4IP06</accession>
<feature type="region of interest" description="Disordered" evidence="1">
    <location>
        <begin position="1"/>
        <end position="50"/>
    </location>
</feature>
<reference evidence="3 4" key="1">
    <citation type="journal article" date="2018" name="Nat. Ecol. Evol.">
        <title>Pezizomycetes genomes reveal the molecular basis of ectomycorrhizal truffle lifestyle.</title>
        <authorList>
            <person name="Murat C."/>
            <person name="Payen T."/>
            <person name="Noel B."/>
            <person name="Kuo A."/>
            <person name="Morin E."/>
            <person name="Chen J."/>
            <person name="Kohler A."/>
            <person name="Krizsan K."/>
            <person name="Balestrini R."/>
            <person name="Da Silva C."/>
            <person name="Montanini B."/>
            <person name="Hainaut M."/>
            <person name="Levati E."/>
            <person name="Barry K.W."/>
            <person name="Belfiori B."/>
            <person name="Cichocki N."/>
            <person name="Clum A."/>
            <person name="Dockter R.B."/>
            <person name="Fauchery L."/>
            <person name="Guy J."/>
            <person name="Iotti M."/>
            <person name="Le Tacon F."/>
            <person name="Lindquist E.A."/>
            <person name="Lipzen A."/>
            <person name="Malagnac F."/>
            <person name="Mello A."/>
            <person name="Molinier V."/>
            <person name="Miyauchi S."/>
            <person name="Poulain J."/>
            <person name="Riccioni C."/>
            <person name="Rubini A."/>
            <person name="Sitrit Y."/>
            <person name="Splivallo R."/>
            <person name="Traeger S."/>
            <person name="Wang M."/>
            <person name="Zifcakova L."/>
            <person name="Wipf D."/>
            <person name="Zambonelli A."/>
            <person name="Paolocci F."/>
            <person name="Nowrousian M."/>
            <person name="Ottonello S."/>
            <person name="Baldrian P."/>
            <person name="Spatafora J.W."/>
            <person name="Henrissat B."/>
            <person name="Nagy L.G."/>
            <person name="Aury J.M."/>
            <person name="Wincker P."/>
            <person name="Grigoriev I.V."/>
            <person name="Bonfante P."/>
            <person name="Martin F.M."/>
        </authorList>
    </citation>
    <scope>NUCLEOTIDE SEQUENCE [LARGE SCALE GENOMIC DNA]</scope>
    <source>
        <strain evidence="3 4">RN42</strain>
    </source>
</reference>
<dbReference type="AlphaFoldDB" id="A0A3N4IP06"/>
<keyword evidence="4" id="KW-1185">Reference proteome</keyword>
<dbReference type="STRING" id="1160509.A0A3N4IP06"/>
<dbReference type="InterPro" id="IPR000210">
    <property type="entry name" value="BTB/POZ_dom"/>
</dbReference>
<dbReference type="InterPro" id="IPR011333">
    <property type="entry name" value="SKP1/BTB/POZ_sf"/>
</dbReference>
<evidence type="ECO:0000259" key="2">
    <source>
        <dbReference type="PROSITE" id="PS50097"/>
    </source>
</evidence>
<proteinExistence type="predicted"/>
<dbReference type="EMBL" id="ML119651">
    <property type="protein sequence ID" value="RPA85900.1"/>
    <property type="molecule type" value="Genomic_DNA"/>
</dbReference>
<dbReference type="PANTHER" id="PTHR47843:SF5">
    <property type="entry name" value="BTB_POZ DOMAIN PROTEIN"/>
    <property type="match status" value="1"/>
</dbReference>
<organism evidence="3 4">
    <name type="scientific">Ascobolus immersus RN42</name>
    <dbReference type="NCBI Taxonomy" id="1160509"/>
    <lineage>
        <taxon>Eukaryota</taxon>
        <taxon>Fungi</taxon>
        <taxon>Dikarya</taxon>
        <taxon>Ascomycota</taxon>
        <taxon>Pezizomycotina</taxon>
        <taxon>Pezizomycetes</taxon>
        <taxon>Pezizales</taxon>
        <taxon>Ascobolaceae</taxon>
        <taxon>Ascobolus</taxon>
    </lineage>
</organism>
<name>A0A3N4IP06_ASCIM</name>